<proteinExistence type="predicted"/>
<name>A0ABR3WAS2_9PEZI</name>
<evidence type="ECO:0008006" key="3">
    <source>
        <dbReference type="Google" id="ProtNLM"/>
    </source>
</evidence>
<organism evidence="1 2">
    <name type="scientific">Diaporthe australafricana</name>
    <dbReference type="NCBI Taxonomy" id="127596"/>
    <lineage>
        <taxon>Eukaryota</taxon>
        <taxon>Fungi</taxon>
        <taxon>Dikarya</taxon>
        <taxon>Ascomycota</taxon>
        <taxon>Pezizomycotina</taxon>
        <taxon>Sordariomycetes</taxon>
        <taxon>Sordariomycetidae</taxon>
        <taxon>Diaporthales</taxon>
        <taxon>Diaporthaceae</taxon>
        <taxon>Diaporthe</taxon>
    </lineage>
</organism>
<gene>
    <name evidence="1" type="ORF">Daus18300_010477</name>
</gene>
<dbReference type="EMBL" id="JAWRVE010000116">
    <property type="protein sequence ID" value="KAL1857030.1"/>
    <property type="molecule type" value="Genomic_DNA"/>
</dbReference>
<comment type="caution">
    <text evidence="1">The sequence shown here is derived from an EMBL/GenBank/DDBJ whole genome shotgun (WGS) entry which is preliminary data.</text>
</comment>
<dbReference type="PANTHER" id="PTHR24148">
    <property type="entry name" value="ANKYRIN REPEAT DOMAIN-CONTAINING PROTEIN 39 HOMOLOG-RELATED"/>
    <property type="match status" value="1"/>
</dbReference>
<reference evidence="1 2" key="1">
    <citation type="journal article" date="2024" name="IMA Fungus">
        <title>IMA Genome - F19 : A genome assembly and annotation guide to empower mycologists, including annotated draft genome sequences of Ceratocystis pirilliformis, Diaporthe australafricana, Fusarium ophioides, Paecilomyces lecythidis, and Sporothrix stenoceras.</title>
        <authorList>
            <person name="Aylward J."/>
            <person name="Wilson A.M."/>
            <person name="Visagie C.M."/>
            <person name="Spraker J."/>
            <person name="Barnes I."/>
            <person name="Buitendag C."/>
            <person name="Ceriani C."/>
            <person name="Del Mar Angel L."/>
            <person name="du Plessis D."/>
            <person name="Fuchs T."/>
            <person name="Gasser K."/>
            <person name="Kramer D."/>
            <person name="Li W."/>
            <person name="Munsamy K."/>
            <person name="Piso A."/>
            <person name="Price J.L."/>
            <person name="Sonnekus B."/>
            <person name="Thomas C."/>
            <person name="van der Nest A."/>
            <person name="van Dijk A."/>
            <person name="van Heerden A."/>
            <person name="van Vuuren N."/>
            <person name="Yilmaz N."/>
            <person name="Duong T.A."/>
            <person name="van der Merwe N.A."/>
            <person name="Wingfield M.J."/>
            <person name="Wingfield B.D."/>
        </authorList>
    </citation>
    <scope>NUCLEOTIDE SEQUENCE [LARGE SCALE GENOMIC DNA]</scope>
    <source>
        <strain evidence="1 2">CMW 18300</strain>
    </source>
</reference>
<keyword evidence="2" id="KW-1185">Reference proteome</keyword>
<dbReference type="PANTHER" id="PTHR24148:SF73">
    <property type="entry name" value="HET DOMAIN PROTEIN (AFU_ORTHOLOGUE AFUA_8G01020)"/>
    <property type="match status" value="1"/>
</dbReference>
<accession>A0ABR3WAS2</accession>
<protein>
    <recommendedName>
        <fullName evidence="3">Heterokaryon incompatibility domain-containing protein</fullName>
    </recommendedName>
</protein>
<evidence type="ECO:0000313" key="1">
    <source>
        <dbReference type="EMBL" id="KAL1857030.1"/>
    </source>
</evidence>
<sequence>MDPCLSGVAQPGSLAYSPLQDGQIRLLELAPATEENSPIACKLITVSPSESREYEALSYVWGETSHDGQPLLVGDIAARVTDNLVMGEDLSTPHLRDCLIQFFSSEWFFRVWTVQEFVLAKRTTFVYGTTIIDGQRLQDGFTNLRRHAANSCCGVQLLMEESPLHQTALVDVLHHMDTLNDMRRTPEASSLLGPLHHYRRRRCSDPRDRLYGMLGMRFAARASRLRPDYTITPEQLFVEIAKEQIERTRSLDILSYVMMPGQESSSRIPTYVPDWNVASDYITHVLSVDRLEALRYYQASAGTRADFRIQGDWRAVVNSILVDRIQTVGKPCFFSTVRDVPQAKDTIDEARAMLGLPKRLTESLQSAGPEEVTLWRALCGNLSVEFGDGELERGPKVADPEVDFESYLRWNRAFEASAERSLADLEVFENAMVPNISARRFMRTEAGRIGFVPASSQPDDIVVIFAGGKVPYVLRELADDKADRSRSLYTFIGDAYVDGVMNGEAVHDSSIWTPLELSSISSSRRDHGK</sequence>
<dbReference type="Proteomes" id="UP001583177">
    <property type="component" value="Unassembled WGS sequence"/>
</dbReference>
<dbReference type="Pfam" id="PF26639">
    <property type="entry name" value="Het-6_barrel"/>
    <property type="match status" value="1"/>
</dbReference>
<evidence type="ECO:0000313" key="2">
    <source>
        <dbReference type="Proteomes" id="UP001583177"/>
    </source>
</evidence>
<dbReference type="InterPro" id="IPR052895">
    <property type="entry name" value="HetReg/Transcr_Mod"/>
</dbReference>